<organism evidence="2 3">
    <name type="scientific">Glutinoglossum americanum</name>
    <dbReference type="NCBI Taxonomy" id="1670608"/>
    <lineage>
        <taxon>Eukaryota</taxon>
        <taxon>Fungi</taxon>
        <taxon>Dikarya</taxon>
        <taxon>Ascomycota</taxon>
        <taxon>Pezizomycotina</taxon>
        <taxon>Geoglossomycetes</taxon>
        <taxon>Geoglossales</taxon>
        <taxon>Geoglossaceae</taxon>
        <taxon>Glutinoglossum</taxon>
    </lineage>
</organism>
<dbReference type="GO" id="GO:0006780">
    <property type="term" value="P:uroporphyrinogen III biosynthetic process"/>
    <property type="evidence" value="ECO:0007669"/>
    <property type="project" value="InterPro"/>
</dbReference>
<dbReference type="AlphaFoldDB" id="A0A9P8I444"/>
<gene>
    <name evidence="2" type="ORF">FGG08_004894</name>
</gene>
<name>A0A9P8I444_9PEZI</name>
<dbReference type="EMBL" id="JAGHQL010000106">
    <property type="protein sequence ID" value="KAH0538507.1"/>
    <property type="molecule type" value="Genomic_DNA"/>
</dbReference>
<dbReference type="PANTHER" id="PTHR12390:SF0">
    <property type="entry name" value="UROPORPHYRINOGEN-III SYNTHASE"/>
    <property type="match status" value="1"/>
</dbReference>
<dbReference type="GO" id="GO:0005829">
    <property type="term" value="C:cytosol"/>
    <property type="evidence" value="ECO:0007669"/>
    <property type="project" value="TreeGrafter"/>
</dbReference>
<sequence>MTPTTKTPVMLLKTKSTPSDGYEEHFSSIQTAGGVGFEPVFVPVLEHRHNRENLDEVRRLMRNGGFSGEDVEGVKRYGGLVFTSQRAVEGFVGVIDADRETQPPLACLIKTPIYVVGPATSRTLSSIPSVSPSQILGAHTGNGEALARFILSHYTTLYPGERREEELERDNEIPPLLFLVGEQRRDIIPKILGSNKITVDELVVYETGVMESFEEDLKAVLEDTGERIAGVGGVRWAIVFSPTGCEAMLRSLHLLDPEERAQQEKMGRKTLVATIGPTTRDFLRDNFGFEPDVCAASPSAESLGDGIVRFLEKSGLGGH</sequence>
<feature type="domain" description="Tetrapyrrole biosynthesis uroporphyrinogen III synthase" evidence="1">
    <location>
        <begin position="35"/>
        <end position="303"/>
    </location>
</feature>
<dbReference type="CDD" id="cd06578">
    <property type="entry name" value="HemD"/>
    <property type="match status" value="1"/>
</dbReference>
<evidence type="ECO:0000313" key="3">
    <source>
        <dbReference type="Proteomes" id="UP000698800"/>
    </source>
</evidence>
<evidence type="ECO:0000313" key="2">
    <source>
        <dbReference type="EMBL" id="KAH0538507.1"/>
    </source>
</evidence>
<dbReference type="GO" id="GO:0004852">
    <property type="term" value="F:uroporphyrinogen-III synthase activity"/>
    <property type="evidence" value="ECO:0007669"/>
    <property type="project" value="InterPro"/>
</dbReference>
<dbReference type="Proteomes" id="UP000698800">
    <property type="component" value="Unassembled WGS sequence"/>
</dbReference>
<proteinExistence type="predicted"/>
<reference evidence="2" key="1">
    <citation type="submission" date="2021-03" db="EMBL/GenBank/DDBJ databases">
        <title>Comparative genomics and phylogenomic investigation of the class Geoglossomycetes provide insights into ecological specialization and systematics.</title>
        <authorList>
            <person name="Melie T."/>
            <person name="Pirro S."/>
            <person name="Miller A.N."/>
            <person name="Quandt A."/>
        </authorList>
    </citation>
    <scope>NUCLEOTIDE SEQUENCE</scope>
    <source>
        <strain evidence="2">GBOQ0MN5Z8</strain>
    </source>
</reference>
<accession>A0A9P8I444</accession>
<dbReference type="InterPro" id="IPR003754">
    <property type="entry name" value="4pyrrol_synth_uPrphyn_synth"/>
</dbReference>
<keyword evidence="3" id="KW-1185">Reference proteome</keyword>
<dbReference type="Gene3D" id="3.40.50.10090">
    <property type="match status" value="2"/>
</dbReference>
<dbReference type="InterPro" id="IPR036108">
    <property type="entry name" value="4pyrrol_syn_uPrphyn_synt_sf"/>
</dbReference>
<protein>
    <recommendedName>
        <fullName evidence="1">Tetrapyrrole biosynthesis uroporphyrinogen III synthase domain-containing protein</fullName>
    </recommendedName>
</protein>
<comment type="caution">
    <text evidence="2">The sequence shown here is derived from an EMBL/GenBank/DDBJ whole genome shotgun (WGS) entry which is preliminary data.</text>
</comment>
<dbReference type="Pfam" id="PF02602">
    <property type="entry name" value="HEM4"/>
    <property type="match status" value="1"/>
</dbReference>
<dbReference type="FunFam" id="3.40.50.10090:FF:000011">
    <property type="entry name" value="Uroporphyrinogen-III synthase (UroS), putative"/>
    <property type="match status" value="1"/>
</dbReference>
<dbReference type="InterPro" id="IPR039793">
    <property type="entry name" value="UROS/Hem4"/>
</dbReference>
<dbReference type="OrthoDB" id="5595751at2759"/>
<dbReference type="PANTHER" id="PTHR12390">
    <property type="entry name" value="UROPORPHYRINOGEN III SYNTHASE"/>
    <property type="match status" value="1"/>
</dbReference>
<evidence type="ECO:0000259" key="1">
    <source>
        <dbReference type="Pfam" id="PF02602"/>
    </source>
</evidence>
<dbReference type="SUPFAM" id="SSF69618">
    <property type="entry name" value="HemD-like"/>
    <property type="match status" value="1"/>
</dbReference>